<name>A0A150H8H9_9MICO</name>
<gene>
    <name evidence="2" type="ORF">Bravens_01002</name>
</gene>
<sequence length="254" mass="27745">MSFFSRFRKAKPSEEPNEEPDSTEEVAADEAAADEAAEVDADDDFAAKEGPRDRAENGPWDASEEASEADRLDLGALKIPVYDQMQVQLEQTEDTREIVAVTLVHKGGNLQLQAFAASKAEGIWGDVRTQTAANIEQAGGSAAERYTEFGTELHAEVPVKLDGEDTPSLRPVHFIGIDGPRWFLRAALTNAAAEDSPASEELRKVLRGVIVDRGEEARPPRELLMLTPPNTEPKREESDDDDPLNPGPTIAEVR</sequence>
<feature type="compositionally biased region" description="Basic residues" evidence="1">
    <location>
        <begin position="1"/>
        <end position="10"/>
    </location>
</feature>
<dbReference type="RefSeq" id="WP_061941245.1">
    <property type="nucleotide sequence ID" value="NZ_LPXW01000007.1"/>
</dbReference>
<proteinExistence type="predicted"/>
<reference evidence="2 3" key="1">
    <citation type="submission" date="2016-01" db="EMBL/GenBank/DDBJ databases">
        <title>Use of Whole Genome Sequencing to ascertain that Brevibacterium massiliense (Roux, Raoult 2009) is a later heterotypic synonym of Brevibacterium ravenspurgense (Mages 2008).</title>
        <authorList>
            <person name="Bernier A.-M."/>
            <person name="Burdz T."/>
            <person name="Huynh C."/>
            <person name="Pachecho A.L."/>
            <person name="Wiebe D."/>
            <person name="Bonner C."/>
            <person name="Bernard K."/>
        </authorList>
    </citation>
    <scope>NUCLEOTIDE SEQUENCE [LARGE SCALE GENOMIC DNA]</scope>
    <source>
        <strain evidence="2 3">CCUG56047</strain>
    </source>
</reference>
<feature type="region of interest" description="Disordered" evidence="1">
    <location>
        <begin position="1"/>
        <end position="69"/>
    </location>
</feature>
<organism evidence="2 3">
    <name type="scientific">Brevibacterium ravenspurgense</name>
    <dbReference type="NCBI Taxonomy" id="479117"/>
    <lineage>
        <taxon>Bacteria</taxon>
        <taxon>Bacillati</taxon>
        <taxon>Actinomycetota</taxon>
        <taxon>Actinomycetes</taxon>
        <taxon>Micrococcales</taxon>
        <taxon>Brevibacteriaceae</taxon>
        <taxon>Brevibacterium</taxon>
    </lineage>
</organism>
<evidence type="ECO:0008006" key="4">
    <source>
        <dbReference type="Google" id="ProtNLM"/>
    </source>
</evidence>
<dbReference type="Pfam" id="PF12502">
    <property type="entry name" value="DUF3710"/>
    <property type="match status" value="1"/>
</dbReference>
<feature type="compositionally biased region" description="Basic and acidic residues" evidence="1">
    <location>
        <begin position="45"/>
        <end position="56"/>
    </location>
</feature>
<keyword evidence="3" id="KW-1185">Reference proteome</keyword>
<evidence type="ECO:0000256" key="1">
    <source>
        <dbReference type="SAM" id="MobiDB-lite"/>
    </source>
</evidence>
<feature type="region of interest" description="Disordered" evidence="1">
    <location>
        <begin position="217"/>
        <end position="254"/>
    </location>
</feature>
<dbReference type="Proteomes" id="UP000243589">
    <property type="component" value="Unassembled WGS sequence"/>
</dbReference>
<accession>A0A150H8H9</accession>
<feature type="compositionally biased region" description="Acidic residues" evidence="1">
    <location>
        <begin position="15"/>
        <end position="44"/>
    </location>
</feature>
<dbReference type="EMBL" id="LQQC01000010">
    <property type="protein sequence ID" value="KXZ57970.1"/>
    <property type="molecule type" value="Genomic_DNA"/>
</dbReference>
<evidence type="ECO:0000313" key="3">
    <source>
        <dbReference type="Proteomes" id="UP000243589"/>
    </source>
</evidence>
<evidence type="ECO:0000313" key="2">
    <source>
        <dbReference type="EMBL" id="KXZ57970.1"/>
    </source>
</evidence>
<dbReference type="AlphaFoldDB" id="A0A150H8H9"/>
<dbReference type="PATRIC" id="fig|479117.4.peg.1001"/>
<dbReference type="InterPro" id="IPR022183">
    <property type="entry name" value="DUF3710"/>
</dbReference>
<comment type="caution">
    <text evidence="2">The sequence shown here is derived from an EMBL/GenBank/DDBJ whole genome shotgun (WGS) entry which is preliminary data.</text>
</comment>
<protein>
    <recommendedName>
        <fullName evidence="4">DUF3710 domain-containing protein</fullName>
    </recommendedName>
</protein>